<keyword evidence="6" id="KW-1185">Reference proteome</keyword>
<sequence>MAELIVTNFNRNFTGVSATAAGVVRQQMARYDMALAGVPLPGCPDPITRVQAILLSRTPPANRPFTIWHVRRNSEMRTALWARDVLRLPVRIVFTSAAIRRHSAFPRWLISRMDAVIATTEKAATFVPHVRAIVPHGVDIQRFSPASNRDAAWAATGYPGQQGIATIGRIRPEKGTDQFVAAMLQLLPDHPNVSALIIGRAAKSDQGFLDGLKTQIAHAGLSDRILFPGEIAPDALPPLLRALSAVVQLPRYEGYGMAPLEGMASGVPFVATDQGYYRSFSDQGTAGVLVPDDDPQATADTLATLLSDHRRHARMSRSARTAAETRFSIRSEVDGIEAVYQQLWSERE</sequence>
<proteinExistence type="inferred from homology"/>
<feature type="domain" description="Glycosyl transferase family 1" evidence="4">
    <location>
        <begin position="164"/>
        <end position="320"/>
    </location>
</feature>
<dbReference type="EC" id="2.4.1.246" evidence="5"/>
<gene>
    <name evidence="5" type="primary">mfpsA</name>
    <name evidence="5" type="ORF">PEL8287_00052</name>
</gene>
<comment type="similarity">
    <text evidence="1">Belongs to the glycosyltransferase group 1 family. Glycosyltransferase 4 subfamily.</text>
</comment>
<evidence type="ECO:0000256" key="2">
    <source>
        <dbReference type="ARBA" id="ARBA00022676"/>
    </source>
</evidence>
<evidence type="ECO:0000313" key="5">
    <source>
        <dbReference type="EMBL" id="SLN09628.1"/>
    </source>
</evidence>
<evidence type="ECO:0000256" key="1">
    <source>
        <dbReference type="ARBA" id="ARBA00009481"/>
    </source>
</evidence>
<keyword evidence="3 5" id="KW-0808">Transferase</keyword>
<evidence type="ECO:0000256" key="3">
    <source>
        <dbReference type="ARBA" id="ARBA00022679"/>
    </source>
</evidence>
<dbReference type="Proteomes" id="UP000193827">
    <property type="component" value="Unassembled WGS sequence"/>
</dbReference>
<reference evidence="5 6" key="1">
    <citation type="submission" date="2017-03" db="EMBL/GenBank/DDBJ databases">
        <authorList>
            <person name="Afonso C.L."/>
            <person name="Miller P.J."/>
            <person name="Scott M.A."/>
            <person name="Spackman E."/>
            <person name="Goraichik I."/>
            <person name="Dimitrov K.M."/>
            <person name="Suarez D.L."/>
            <person name="Swayne D.E."/>
        </authorList>
    </citation>
    <scope>NUCLEOTIDE SEQUENCE [LARGE SCALE GENOMIC DNA]</scope>
    <source>
        <strain evidence="5 6">CECT 8287</strain>
    </source>
</reference>
<dbReference type="GO" id="GO:0103011">
    <property type="term" value="F:mannosylfructose-phosphate synthase activity"/>
    <property type="evidence" value="ECO:0007669"/>
    <property type="project" value="UniProtKB-EC"/>
</dbReference>
<dbReference type="CDD" id="cd03801">
    <property type="entry name" value="GT4_PimA-like"/>
    <property type="match status" value="1"/>
</dbReference>
<keyword evidence="2 5" id="KW-0328">Glycosyltransferase</keyword>
<organism evidence="5 6">
    <name type="scientific">Roseovarius litorisediminis</name>
    <dbReference type="NCBI Taxonomy" id="1312363"/>
    <lineage>
        <taxon>Bacteria</taxon>
        <taxon>Pseudomonadati</taxon>
        <taxon>Pseudomonadota</taxon>
        <taxon>Alphaproteobacteria</taxon>
        <taxon>Rhodobacterales</taxon>
        <taxon>Roseobacteraceae</taxon>
        <taxon>Roseovarius</taxon>
    </lineage>
</organism>
<dbReference type="OrthoDB" id="5490290at2"/>
<accession>A0A1Y5R5S4</accession>
<dbReference type="EMBL" id="FWFL01000001">
    <property type="protein sequence ID" value="SLN09628.1"/>
    <property type="molecule type" value="Genomic_DNA"/>
</dbReference>
<evidence type="ECO:0000259" key="4">
    <source>
        <dbReference type="Pfam" id="PF00534"/>
    </source>
</evidence>
<dbReference type="SUPFAM" id="SSF53756">
    <property type="entry name" value="UDP-Glycosyltransferase/glycogen phosphorylase"/>
    <property type="match status" value="1"/>
</dbReference>
<dbReference type="PANTHER" id="PTHR12526:SF640">
    <property type="entry name" value="COLANIC ACID BIOSYNTHESIS GLYCOSYLTRANSFERASE WCAL-RELATED"/>
    <property type="match status" value="1"/>
</dbReference>
<name>A0A1Y5R5S4_9RHOB</name>
<dbReference type="Pfam" id="PF00534">
    <property type="entry name" value="Glycos_transf_1"/>
    <property type="match status" value="1"/>
</dbReference>
<dbReference type="Gene3D" id="3.40.50.2000">
    <property type="entry name" value="Glycogen Phosphorylase B"/>
    <property type="match status" value="1"/>
</dbReference>
<dbReference type="AlphaFoldDB" id="A0A1Y5R5S4"/>
<dbReference type="InterPro" id="IPR001296">
    <property type="entry name" value="Glyco_trans_1"/>
</dbReference>
<dbReference type="PANTHER" id="PTHR12526">
    <property type="entry name" value="GLYCOSYLTRANSFERASE"/>
    <property type="match status" value="1"/>
</dbReference>
<evidence type="ECO:0000313" key="6">
    <source>
        <dbReference type="Proteomes" id="UP000193827"/>
    </source>
</evidence>
<dbReference type="RefSeq" id="WP_085890343.1">
    <property type="nucleotide sequence ID" value="NZ_FWFL01000001.1"/>
</dbReference>
<protein>
    <submittedName>
        <fullName evidence="5">Mannosylfructose-phosphate synthase</fullName>
        <ecNumber evidence="5">2.4.1.246</ecNumber>
    </submittedName>
</protein>